<protein>
    <recommendedName>
        <fullName evidence="1">Transposase IS66 central domain-containing protein</fullName>
    </recommendedName>
</protein>
<dbReference type="EMBL" id="BIFS01000001">
    <property type="protein sequence ID" value="GCE19097.1"/>
    <property type="molecule type" value="Genomic_DNA"/>
</dbReference>
<evidence type="ECO:0000259" key="1">
    <source>
        <dbReference type="Pfam" id="PF03050"/>
    </source>
</evidence>
<dbReference type="PANTHER" id="PTHR33678">
    <property type="entry name" value="BLL1576 PROTEIN"/>
    <property type="match status" value="1"/>
</dbReference>
<sequence length="80" mass="8817">MLGFLEDLSVPFTNNLAERDLRMVKVQQKISGTFRSDDGATAFCIIRSYLSTMRKQGRSMLAAIAAVFAGSPFPIAWATE</sequence>
<dbReference type="AlphaFoldDB" id="A0A402AC84"/>
<keyword evidence="5" id="KW-1185">Reference proteome</keyword>
<comment type="caution">
    <text evidence="2">The sequence shown here is derived from an EMBL/GenBank/DDBJ whole genome shotgun (WGS) entry which is preliminary data.</text>
</comment>
<dbReference type="InterPro" id="IPR004291">
    <property type="entry name" value="Transposase_IS66_central"/>
</dbReference>
<reference evidence="2" key="2">
    <citation type="journal article" date="2019" name="Int. J. Syst. Evol. Microbiol.">
        <title>Tengunoibacter tsumagoiensis gen. nov., sp. nov., Dictyobacter kobayashii sp. nov., Dictyobacter alpinus sp. nov., and description of Dictyobacteraceae fam. nov. within the order Ktedonobacterales isolated from Tengu-no-mugimeshi, a soil-like granular mass of micro-organisms, and emended descriptions of the genera Ktedonobacter and Dictyobacter.</title>
        <authorList>
            <person name="Wang C."/>
            <person name="Zheng Y."/>
            <person name="Sakai Y."/>
            <person name="Toyoda A."/>
            <person name="Minakuchi Y."/>
            <person name="Abe K."/>
            <person name="Yokota A."/>
            <person name="Yabe S."/>
        </authorList>
    </citation>
    <scope>NUCLEOTIDE SEQUENCE</scope>
    <source>
        <strain evidence="2">Uno11</strain>
    </source>
</reference>
<name>A0A402AC84_9CHLR</name>
<dbReference type="Proteomes" id="UP000287188">
    <property type="component" value="Unassembled WGS sequence"/>
</dbReference>
<evidence type="ECO:0000313" key="2">
    <source>
        <dbReference type="EMBL" id="GCE16707.1"/>
    </source>
</evidence>
<dbReference type="PANTHER" id="PTHR33678:SF1">
    <property type="entry name" value="BLL1576 PROTEIN"/>
    <property type="match status" value="1"/>
</dbReference>
<reference evidence="5" key="1">
    <citation type="submission" date="2018-12" db="EMBL/GenBank/DDBJ databases">
        <title>Tengunoibacter tsumagoiensis gen. nov., sp. nov., Dictyobacter kobayashii sp. nov., D. alpinus sp. nov., and D. joshuensis sp. nov. and description of Dictyobacteraceae fam. nov. within the order Ktedonobacterales isolated from Tengu-no-mugimeshi.</title>
        <authorList>
            <person name="Wang C.M."/>
            <person name="Zheng Y."/>
            <person name="Sakai Y."/>
            <person name="Toyoda A."/>
            <person name="Minakuchi Y."/>
            <person name="Abe K."/>
            <person name="Yokota A."/>
            <person name="Yabe S."/>
        </authorList>
    </citation>
    <scope>NUCLEOTIDE SEQUENCE [LARGE SCALE GENOMIC DNA]</scope>
    <source>
        <strain evidence="5">Uno11</strain>
    </source>
</reference>
<organism evidence="2 5">
    <name type="scientific">Dictyobacter kobayashii</name>
    <dbReference type="NCBI Taxonomy" id="2014872"/>
    <lineage>
        <taxon>Bacteria</taxon>
        <taxon>Bacillati</taxon>
        <taxon>Chloroflexota</taxon>
        <taxon>Ktedonobacteria</taxon>
        <taxon>Ktedonobacterales</taxon>
        <taxon>Dictyobacteraceae</taxon>
        <taxon>Dictyobacter</taxon>
    </lineage>
</organism>
<accession>A0A402AC84</accession>
<feature type="domain" description="Transposase IS66 central" evidence="1">
    <location>
        <begin position="2"/>
        <end position="41"/>
    </location>
</feature>
<dbReference type="InterPro" id="IPR052344">
    <property type="entry name" value="Transposase-related"/>
</dbReference>
<evidence type="ECO:0000313" key="4">
    <source>
        <dbReference type="EMBL" id="GCE19097.1"/>
    </source>
</evidence>
<dbReference type="EMBL" id="BIFS01000001">
    <property type="protein sequence ID" value="GCE16707.1"/>
    <property type="molecule type" value="Genomic_DNA"/>
</dbReference>
<evidence type="ECO:0000313" key="3">
    <source>
        <dbReference type="EMBL" id="GCE16751.1"/>
    </source>
</evidence>
<dbReference type="Pfam" id="PF03050">
    <property type="entry name" value="DDE_Tnp_IS66"/>
    <property type="match status" value="1"/>
</dbReference>
<dbReference type="EMBL" id="BIFS01000001">
    <property type="protein sequence ID" value="GCE16751.1"/>
    <property type="molecule type" value="Genomic_DNA"/>
</dbReference>
<gene>
    <name evidence="2" type="ORF">KDK_05070</name>
    <name evidence="3" type="ORF">KDK_05510</name>
    <name evidence="4" type="ORF">KDK_28970</name>
</gene>
<evidence type="ECO:0000313" key="5">
    <source>
        <dbReference type="Proteomes" id="UP000287188"/>
    </source>
</evidence>
<proteinExistence type="predicted"/>